<evidence type="ECO:0000256" key="1">
    <source>
        <dbReference type="ARBA" id="ARBA00022729"/>
    </source>
</evidence>
<dbReference type="SUPFAM" id="SSF49899">
    <property type="entry name" value="Concanavalin A-like lectins/glucanases"/>
    <property type="match status" value="1"/>
</dbReference>
<keyword evidence="5" id="KW-1185">Reference proteome</keyword>
<keyword evidence="2 4" id="KW-0456">Lyase</keyword>
<evidence type="ECO:0000313" key="5">
    <source>
        <dbReference type="Proteomes" id="UP000708576"/>
    </source>
</evidence>
<dbReference type="Gene3D" id="1.50.10.100">
    <property type="entry name" value="Chondroitin AC/alginate lyase"/>
    <property type="match status" value="1"/>
</dbReference>
<dbReference type="Gene3D" id="2.60.120.200">
    <property type="match status" value="1"/>
</dbReference>
<dbReference type="InterPro" id="IPR008929">
    <property type="entry name" value="Chondroitin_lyas"/>
</dbReference>
<protein>
    <submittedName>
        <fullName evidence="4">Alginate lyase family protein</fullName>
    </submittedName>
</protein>
<gene>
    <name evidence="4" type="ORF">KEM10_10485</name>
</gene>
<keyword evidence="1" id="KW-0732">Signal</keyword>
<dbReference type="NCBIfam" id="TIGR04183">
    <property type="entry name" value="Por_Secre_tail"/>
    <property type="match status" value="1"/>
</dbReference>
<dbReference type="InterPro" id="IPR013320">
    <property type="entry name" value="ConA-like_dom_sf"/>
</dbReference>
<dbReference type="Proteomes" id="UP000708576">
    <property type="component" value="Unassembled WGS sequence"/>
</dbReference>
<reference evidence="4 5" key="1">
    <citation type="journal article" date="2015" name="Int. J. Syst. Evol. Microbiol.">
        <title>Carboxylicivirga linearis sp. nov., isolated from a sea cucumber culture pond.</title>
        <authorList>
            <person name="Wang F.Q."/>
            <person name="Zhou Y.X."/>
            <person name="Lin X.Z."/>
            <person name="Chen G.J."/>
            <person name="Du Z.J."/>
        </authorList>
    </citation>
    <scope>NUCLEOTIDE SEQUENCE [LARGE SCALE GENOMIC DNA]</scope>
    <source>
        <strain evidence="4 5">FB218</strain>
    </source>
</reference>
<feature type="domain" description="Alginate lyase" evidence="3">
    <location>
        <begin position="85"/>
        <end position="326"/>
    </location>
</feature>
<evidence type="ECO:0000256" key="2">
    <source>
        <dbReference type="ARBA" id="ARBA00023239"/>
    </source>
</evidence>
<sequence>MKKSTFINILILILLSGQIVAQGFKHPGMLHTEEDFVRINEQLAANNPAVVAGYNNLKNNEWSQSDVATWPVEVIKRGVTGDENYINAARGAHAAYLNALRWKISGDVAHANRAVYILNSWASVTKDVTGNTNMSLASGLYGYEFANAAELMRDYEGWDPDDFKAFQLWMQRVWYPKCYDFLSRRHDTWANGTPGHYWSNWGLCNVLAIMSIGVLCDDEFIYNQGVAFYKYDKVGTFKEDPSLTNVDNWGLTEFIGNLVPVVHEDDRGPLGYLGQMQESGRDQGHTMMAVGLAVDICEIAWNQGDDLYGYMDDRLLAGIEFVAAYNTGVDDVPWTDYWYHDVRTDYWNSWRQTGPNGGSRGQFRPFWDRILGHYEGRKGIALNYAHDMADMVVADDGAWGGTSGGYDHLGFTTLTCTRPAITEADAPITLGASILYDGVTYNQGELNNVTPGSQLTLMPLLPDGETDTGNWLWSNGSTSKDLQIEANNSGLYRVTYTNANGVESTQMFSISMHGDCLPDQYFYSITTDDGVVNDSVVTVNQNSNVIISVWASSWHSSYEWNTGETTSSKEVTVNTNDTVISVTGTNMGGAESVINFHINVKPIGPAYQVGEAAIVYSPKVLVVAGQSVTLMPTLKEGIEGGTWQWSTGETSQNIVLNDVQEERGITVTYSIDGTDYSLNYSIVLVPSENAFAYYPMDEEEGNTVIDVWAGNDANLNTCSYTGMGANNSAVWLDGNSESYLHLPNNLVSNLNDFTIAVWIKPDELNDWCRVWDFGNNTNYNMFLTPKANDGYIRFAIKAGGSEQQITTTKALQANKWTHLVVTKSGNTAKLYVNGVEAGSNSSMTINPSDMGYTAQNYVGKSQWPDPLFIGTIDELKIYRASMTHTEVVEIMEEVKPFYAGYKLDAGDLVNDSVISVLAGQSVELIPTFKPGMVMTSGSWLWSDGNTTQNHVFENVQESSQITVAYTYKGVSYNQTFYLNLSEDVTSTYLNNPGFDINCNYTETTGTGSNLGPGYGAAETIEGWTRVQDGEWVAASTFEYGYLGTLNGISIPSAGSDGAVGSGAGALGITAGWTGSAVYYQNVTLPAGSYNLEYAVYNANSATQGECLAGWIPQSGTAVLSSKTSFGYGIWESEIVTFTLDEETSGKIQVGMQSENAGTGDHAKIFFDYVNLKVFNDQPTNIPANDRKESGISIYPTASANNFTLKTTGEKAIVRVYDLAGNLVQQWSAFEAETTFTLPVSQLYIVNVSTQTATETFKIIKN</sequence>
<organism evidence="4 5">
    <name type="scientific">Carboxylicivirga linearis</name>
    <dbReference type="NCBI Taxonomy" id="1628157"/>
    <lineage>
        <taxon>Bacteria</taxon>
        <taxon>Pseudomonadati</taxon>
        <taxon>Bacteroidota</taxon>
        <taxon>Bacteroidia</taxon>
        <taxon>Marinilabiliales</taxon>
        <taxon>Marinilabiliaceae</taxon>
        <taxon>Carboxylicivirga</taxon>
    </lineage>
</organism>
<dbReference type="Pfam" id="PF05426">
    <property type="entry name" value="Alginate_lyase"/>
    <property type="match status" value="1"/>
</dbReference>
<evidence type="ECO:0000259" key="3">
    <source>
        <dbReference type="Pfam" id="PF05426"/>
    </source>
</evidence>
<dbReference type="InterPro" id="IPR026444">
    <property type="entry name" value="Secre_tail"/>
</dbReference>
<evidence type="ECO:0000313" key="4">
    <source>
        <dbReference type="EMBL" id="MBS2098706.1"/>
    </source>
</evidence>
<dbReference type="Gene3D" id="2.60.120.260">
    <property type="entry name" value="Galactose-binding domain-like"/>
    <property type="match status" value="1"/>
</dbReference>
<dbReference type="InterPro" id="IPR008397">
    <property type="entry name" value="Alginate_lyase_dom"/>
</dbReference>
<dbReference type="GO" id="GO:0016829">
    <property type="term" value="F:lyase activity"/>
    <property type="evidence" value="ECO:0007669"/>
    <property type="project" value="UniProtKB-KW"/>
</dbReference>
<dbReference type="EMBL" id="JAGUCO010000006">
    <property type="protein sequence ID" value="MBS2098706.1"/>
    <property type="molecule type" value="Genomic_DNA"/>
</dbReference>
<comment type="caution">
    <text evidence="4">The sequence shown here is derived from an EMBL/GenBank/DDBJ whole genome shotgun (WGS) entry which is preliminary data.</text>
</comment>
<dbReference type="SUPFAM" id="SSF48230">
    <property type="entry name" value="Chondroitin AC/alginate lyase"/>
    <property type="match status" value="1"/>
</dbReference>
<accession>A0ABS5JUX4</accession>
<name>A0ABS5JUX4_9BACT</name>
<dbReference type="RefSeq" id="WP_212215950.1">
    <property type="nucleotide sequence ID" value="NZ_JAGUCO010000006.1"/>
</dbReference>
<proteinExistence type="predicted"/>
<dbReference type="Pfam" id="PF13385">
    <property type="entry name" value="Laminin_G_3"/>
    <property type="match status" value="1"/>
</dbReference>